<dbReference type="Proteomes" id="UP001500002">
    <property type="component" value="Unassembled WGS sequence"/>
</dbReference>
<dbReference type="RefSeq" id="WP_344297916.1">
    <property type="nucleotide sequence ID" value="NZ_BAAANJ010000023.1"/>
</dbReference>
<reference evidence="1 2" key="1">
    <citation type="journal article" date="2019" name="Int. J. Syst. Evol. Microbiol.">
        <title>The Global Catalogue of Microorganisms (GCM) 10K type strain sequencing project: providing services to taxonomists for standard genome sequencing and annotation.</title>
        <authorList>
            <consortium name="The Broad Institute Genomics Platform"/>
            <consortium name="The Broad Institute Genome Sequencing Center for Infectious Disease"/>
            <person name="Wu L."/>
            <person name="Ma J."/>
        </authorList>
    </citation>
    <scope>NUCLEOTIDE SEQUENCE [LARGE SCALE GENOMIC DNA]</scope>
    <source>
        <strain evidence="1 2">JCM 14322</strain>
    </source>
</reference>
<organism evidence="1 2">
    <name type="scientific">Agromyces neolithicus</name>
    <dbReference type="NCBI Taxonomy" id="269420"/>
    <lineage>
        <taxon>Bacteria</taxon>
        <taxon>Bacillati</taxon>
        <taxon>Actinomycetota</taxon>
        <taxon>Actinomycetes</taxon>
        <taxon>Micrococcales</taxon>
        <taxon>Microbacteriaceae</taxon>
        <taxon>Agromyces</taxon>
    </lineage>
</organism>
<evidence type="ECO:0000313" key="2">
    <source>
        <dbReference type="Proteomes" id="UP001500002"/>
    </source>
</evidence>
<comment type="caution">
    <text evidence="1">The sequence shown here is derived from an EMBL/GenBank/DDBJ whole genome shotgun (WGS) entry which is preliminary data.</text>
</comment>
<protein>
    <submittedName>
        <fullName evidence="1">Uncharacterized protein</fullName>
    </submittedName>
</protein>
<dbReference type="EMBL" id="BAAANJ010000023">
    <property type="protein sequence ID" value="GAA1821002.1"/>
    <property type="molecule type" value="Genomic_DNA"/>
</dbReference>
<keyword evidence="2" id="KW-1185">Reference proteome</keyword>
<sequence length="89" mass="9918">MTIPQEQFDDLLSRTALAALFYYPEIAVDDAEYNLERDIGYCMEPVFALAEEDAARLRVAVGRVITNPTAHRSELLALVIELAPPPPTE</sequence>
<name>A0ABN2MCV2_9MICO</name>
<gene>
    <name evidence="1" type="ORF">GCM10009749_34670</name>
</gene>
<accession>A0ABN2MCV2</accession>
<evidence type="ECO:0000313" key="1">
    <source>
        <dbReference type="EMBL" id="GAA1821002.1"/>
    </source>
</evidence>
<proteinExistence type="predicted"/>